<keyword evidence="8 13" id="KW-1133">Transmembrane helix</keyword>
<evidence type="ECO:0000256" key="12">
    <source>
        <dbReference type="ARBA" id="ARBA00033342"/>
    </source>
</evidence>
<proteinExistence type="inferred from homology"/>
<dbReference type="InterPro" id="IPR047196">
    <property type="entry name" value="YidC_ALB_C"/>
</dbReference>
<feature type="transmembrane region" description="Helical" evidence="13">
    <location>
        <begin position="532"/>
        <end position="556"/>
    </location>
</feature>
<dbReference type="InterPro" id="IPR038221">
    <property type="entry name" value="YidC_periplasmic_sf"/>
</dbReference>
<dbReference type="NCBIfam" id="TIGR03593">
    <property type="entry name" value="yidC_nterm"/>
    <property type="match status" value="1"/>
</dbReference>
<dbReference type="GO" id="GO:0032977">
    <property type="term" value="F:membrane insertase activity"/>
    <property type="evidence" value="ECO:0007669"/>
    <property type="project" value="InterPro"/>
</dbReference>
<reference evidence="16 17" key="1">
    <citation type="submission" date="2017-08" db="EMBL/GenBank/DDBJ databases">
        <title>Infants hospitalized years apart are colonized by the same room-sourced microbial strains.</title>
        <authorList>
            <person name="Brooks B."/>
            <person name="Olm M.R."/>
            <person name="Firek B.A."/>
            <person name="Baker R."/>
            <person name="Thomas B.C."/>
            <person name="Morowitz M.J."/>
            <person name="Banfield J.F."/>
        </authorList>
    </citation>
    <scope>NUCLEOTIDE SEQUENCE [LARGE SCALE GENOMIC DNA]</scope>
    <source>
        <strain evidence="16">S2_012_000_R2_81</strain>
    </source>
</reference>
<dbReference type="AlphaFoldDB" id="A0A2W5DNR3"/>
<keyword evidence="5 13" id="KW-1003">Cell membrane</keyword>
<dbReference type="EMBL" id="QFOD01000015">
    <property type="protein sequence ID" value="PZP30120.1"/>
    <property type="molecule type" value="Genomic_DNA"/>
</dbReference>
<feature type="transmembrane region" description="Helical" evidence="13">
    <location>
        <begin position="456"/>
        <end position="483"/>
    </location>
</feature>
<evidence type="ECO:0000259" key="15">
    <source>
        <dbReference type="Pfam" id="PF14849"/>
    </source>
</evidence>
<evidence type="ECO:0000256" key="11">
    <source>
        <dbReference type="ARBA" id="ARBA00033245"/>
    </source>
</evidence>
<dbReference type="NCBIfam" id="TIGR03592">
    <property type="entry name" value="yidC_oxa1_cterm"/>
    <property type="match status" value="1"/>
</dbReference>
<keyword evidence="7 13" id="KW-0653">Protein transport</keyword>
<accession>A0A2W5DNR3</accession>
<keyword evidence="6 13" id="KW-0812">Transmembrane</keyword>
<evidence type="ECO:0000256" key="3">
    <source>
        <dbReference type="ARBA" id="ARBA00015325"/>
    </source>
</evidence>
<name>A0A2W5DNR3_9BURK</name>
<comment type="similarity">
    <text evidence="2 13">Belongs to the OXA1/ALB3/YidC family. Type 1 subfamily.</text>
</comment>
<dbReference type="PANTHER" id="PTHR12428:SF65">
    <property type="entry name" value="CYTOCHROME C OXIDASE ASSEMBLY PROTEIN COX18, MITOCHONDRIAL"/>
    <property type="match status" value="1"/>
</dbReference>
<keyword evidence="4 13" id="KW-0813">Transport</keyword>
<dbReference type="Proteomes" id="UP000249633">
    <property type="component" value="Unassembled WGS sequence"/>
</dbReference>
<dbReference type="PANTHER" id="PTHR12428">
    <property type="entry name" value="OXA1"/>
    <property type="match status" value="1"/>
</dbReference>
<comment type="subcellular location">
    <subcellularLocation>
        <location evidence="1">Cell inner membrane</location>
        <topology evidence="1">Multi-pass membrane protein</topology>
    </subcellularLocation>
    <subcellularLocation>
        <location evidence="13">Cell membrane</location>
        <topology evidence="13">Multi-pass membrane protein</topology>
    </subcellularLocation>
</comment>
<evidence type="ECO:0000256" key="5">
    <source>
        <dbReference type="ARBA" id="ARBA00022475"/>
    </source>
</evidence>
<evidence type="ECO:0000256" key="4">
    <source>
        <dbReference type="ARBA" id="ARBA00022448"/>
    </source>
</evidence>
<dbReference type="GO" id="GO:0051205">
    <property type="term" value="P:protein insertion into membrane"/>
    <property type="evidence" value="ECO:0007669"/>
    <property type="project" value="TreeGrafter"/>
</dbReference>
<dbReference type="PRINTS" id="PR00701">
    <property type="entry name" value="60KDINNERMP"/>
</dbReference>
<organism evidence="16 17">
    <name type="scientific">Roseateles depolymerans</name>
    <dbReference type="NCBI Taxonomy" id="76731"/>
    <lineage>
        <taxon>Bacteria</taxon>
        <taxon>Pseudomonadati</taxon>
        <taxon>Pseudomonadota</taxon>
        <taxon>Betaproteobacteria</taxon>
        <taxon>Burkholderiales</taxon>
        <taxon>Sphaerotilaceae</taxon>
        <taxon>Roseateles</taxon>
    </lineage>
</organism>
<dbReference type="NCBIfam" id="NF002352">
    <property type="entry name" value="PRK01318.1-3"/>
    <property type="match status" value="1"/>
</dbReference>
<evidence type="ECO:0000256" key="13">
    <source>
        <dbReference type="HAMAP-Rule" id="MF_01810"/>
    </source>
</evidence>
<evidence type="ECO:0000256" key="10">
    <source>
        <dbReference type="ARBA" id="ARBA00023186"/>
    </source>
</evidence>
<evidence type="ECO:0000313" key="17">
    <source>
        <dbReference type="Proteomes" id="UP000249633"/>
    </source>
</evidence>
<dbReference type="CDD" id="cd20070">
    <property type="entry name" value="5TM_YidC_Alb3"/>
    <property type="match status" value="1"/>
</dbReference>
<feature type="transmembrane region" description="Helical" evidence="13">
    <location>
        <begin position="393"/>
        <end position="413"/>
    </location>
</feature>
<evidence type="ECO:0000256" key="2">
    <source>
        <dbReference type="ARBA" id="ARBA00010527"/>
    </source>
</evidence>
<dbReference type="InterPro" id="IPR019998">
    <property type="entry name" value="Membr_insert_YidC"/>
</dbReference>
<dbReference type="HAMAP" id="MF_01810">
    <property type="entry name" value="YidC_type1"/>
    <property type="match status" value="1"/>
</dbReference>
<comment type="subunit">
    <text evidence="13">Interacts with the Sec translocase complex via SecD. Specifically interacts with transmembrane segments of nascent integral membrane proteins during membrane integration.</text>
</comment>
<dbReference type="InterPro" id="IPR001708">
    <property type="entry name" value="YidC/ALB3/OXA1/COX18"/>
</dbReference>
<dbReference type="Pfam" id="PF14849">
    <property type="entry name" value="YidC_periplas"/>
    <property type="match status" value="1"/>
</dbReference>
<evidence type="ECO:0000256" key="9">
    <source>
        <dbReference type="ARBA" id="ARBA00023136"/>
    </source>
</evidence>
<dbReference type="Gene3D" id="2.70.98.90">
    <property type="match status" value="1"/>
</dbReference>
<evidence type="ECO:0000256" key="1">
    <source>
        <dbReference type="ARBA" id="ARBA00004429"/>
    </source>
</evidence>
<dbReference type="CDD" id="cd19961">
    <property type="entry name" value="EcYidC-like_peri"/>
    <property type="match status" value="1"/>
</dbReference>
<dbReference type="GO" id="GO:0005886">
    <property type="term" value="C:plasma membrane"/>
    <property type="evidence" value="ECO:0007669"/>
    <property type="project" value="UniProtKB-SubCell"/>
</dbReference>
<feature type="domain" description="Membrane insertase YidC/Oxa/ALB C-terminal" evidence="14">
    <location>
        <begin position="393"/>
        <end position="571"/>
    </location>
</feature>
<dbReference type="Pfam" id="PF02096">
    <property type="entry name" value="60KD_IMP"/>
    <property type="match status" value="1"/>
</dbReference>
<evidence type="ECO:0000313" key="16">
    <source>
        <dbReference type="EMBL" id="PZP30120.1"/>
    </source>
</evidence>
<dbReference type="InterPro" id="IPR028055">
    <property type="entry name" value="YidC/Oxa/ALB_C"/>
</dbReference>
<dbReference type="InterPro" id="IPR028053">
    <property type="entry name" value="Membr_insert_YidC_N"/>
</dbReference>
<feature type="transmembrane region" description="Helical" evidence="13">
    <location>
        <begin position="7"/>
        <end position="24"/>
    </location>
</feature>
<keyword evidence="10 13" id="KW-0143">Chaperone</keyword>
<dbReference type="GO" id="GO:0015031">
    <property type="term" value="P:protein transport"/>
    <property type="evidence" value="ECO:0007669"/>
    <property type="project" value="UniProtKB-KW"/>
</dbReference>
<comment type="function">
    <text evidence="13">Required for the insertion and/or proper folding and/or complex formation of integral membrane proteins into the membrane. Involved in integration of membrane proteins that insert both dependently and independently of the Sec translocase complex, as well as at least some lipoproteins. Aids folding of multispanning membrane proteins.</text>
</comment>
<evidence type="ECO:0000256" key="8">
    <source>
        <dbReference type="ARBA" id="ARBA00022989"/>
    </source>
</evidence>
<keyword evidence="9 13" id="KW-0472">Membrane</keyword>
<protein>
    <recommendedName>
        <fullName evidence="3 13">Membrane protein insertase YidC</fullName>
    </recommendedName>
    <alternativeName>
        <fullName evidence="12 13">Foldase YidC</fullName>
    </alternativeName>
    <alternativeName>
        <fullName evidence="11 13">Membrane integrase YidC</fullName>
    </alternativeName>
    <alternativeName>
        <fullName evidence="13">Membrane protein YidC</fullName>
    </alternativeName>
</protein>
<evidence type="ECO:0000259" key="14">
    <source>
        <dbReference type="Pfam" id="PF02096"/>
    </source>
</evidence>
<gene>
    <name evidence="13" type="primary">yidC</name>
    <name evidence="16" type="ORF">DI603_15275</name>
</gene>
<sequence length="576" mass="63597">MTDIRRTVLWVVFTMSLVLLWDGWQKHNGQPSLFSPGAPRPAAVASQPLQPAVAGTTPAPMAAASSVVAAVNAPSEKIVVHTDVLTVTVDTLGGDVVRAELPKYLTAPDPTVTDQLMQMVGLQKKPAFTPEPVVLFDAANSYRAQTGLVNAQGGALPSHTTPMVAVPGERELAAGQNEVKLRLESAEVGGVKLVKTFTFTRGAYTVGVTHEVVNAGTAPVTPQVYLQLVRDGSHVAGGAGFTPTFTGPALYTEKTHFQKIEFKDIDKRAADNREVDIEKRANDGWVAMVQHYFASAWLENDNQAREFFVRKLPGRPGVSADTYATGMVFTLPVLAPGASESHQATLFAGPQEENKLATLAPGLPLVKDYGWLRILAEPLFWLLDKLHGFIGNWGWSIIGLVVLLKIAFYWLNASAYRSMAKMKAVAPRITELRERLKDKPQEMQQEMMKIYREEKVNPVGGCLPIFLQMPFFIALYWVLLSTVEMRQAPWLGWITDLSVRDPYFILPLLMMASSLLQVKLNPPAADPMQQKMMWIMPVVFGIMFFVFPSGLVLYWLTNNILSIAQQWLINKRLGVK</sequence>
<dbReference type="PRINTS" id="PR01900">
    <property type="entry name" value="YIDCPROTEIN"/>
</dbReference>
<evidence type="ECO:0000256" key="6">
    <source>
        <dbReference type="ARBA" id="ARBA00022692"/>
    </source>
</evidence>
<feature type="domain" description="Membrane insertase YidC N-terminal" evidence="15">
    <location>
        <begin position="131"/>
        <end position="382"/>
    </location>
</feature>
<comment type="caution">
    <text evidence="16">The sequence shown here is derived from an EMBL/GenBank/DDBJ whole genome shotgun (WGS) entry which is preliminary data.</text>
</comment>
<evidence type="ECO:0000256" key="7">
    <source>
        <dbReference type="ARBA" id="ARBA00022927"/>
    </source>
</evidence>